<dbReference type="STRING" id="349124.Hhal_1501"/>
<dbReference type="KEGG" id="hha:Hhal_1501"/>
<dbReference type="eggNOG" id="COG1181">
    <property type="taxonomic scope" value="Bacteria"/>
</dbReference>
<dbReference type="RefSeq" id="WP_011814290.1">
    <property type="nucleotide sequence ID" value="NC_008789.1"/>
</dbReference>
<dbReference type="Gene3D" id="3.30.1490.20">
    <property type="entry name" value="ATP-grasp fold, A domain"/>
    <property type="match status" value="1"/>
</dbReference>
<dbReference type="GO" id="GO:0008716">
    <property type="term" value="F:D-alanine-D-alanine ligase activity"/>
    <property type="evidence" value="ECO:0007669"/>
    <property type="project" value="InterPro"/>
</dbReference>
<dbReference type="PANTHER" id="PTHR23132">
    <property type="entry name" value="D-ALANINE--D-ALANINE LIGASE"/>
    <property type="match status" value="1"/>
</dbReference>
<name>A1WX56_HALHL</name>
<dbReference type="GO" id="GO:0005524">
    <property type="term" value="F:ATP binding"/>
    <property type="evidence" value="ECO:0007669"/>
    <property type="project" value="UniProtKB-UniRule"/>
</dbReference>
<comment type="similarity">
    <text evidence="1">Belongs to the D-alanine--D-alanine ligase family.</text>
</comment>
<dbReference type="Pfam" id="PF07478">
    <property type="entry name" value="Dala_Dala_lig_C"/>
    <property type="match status" value="1"/>
</dbReference>
<reference evidence="5 6" key="2">
    <citation type="journal article" date="2013" name="Stand. Genomic Sci.">
        <title>Complete genome sequence of Halorhodospira halophila SL1.</title>
        <authorList>
            <person name="Challacombe J.F."/>
            <person name="Majid S."/>
            <person name="Deole R."/>
            <person name="Brettin T.S."/>
            <person name="Bruce D."/>
            <person name="Delano S.F."/>
            <person name="Detter J.C."/>
            <person name="Gleasner C.D."/>
            <person name="Han C.S."/>
            <person name="Misra M."/>
            <person name="Reitenga K.G."/>
            <person name="Mikhailova N."/>
            <person name="Woyke T."/>
            <person name="Pitluck S."/>
            <person name="Nolan M."/>
            <person name="Land M.L."/>
            <person name="Saunders E."/>
            <person name="Tapia R."/>
            <person name="Lapidus A."/>
            <person name="Ivanova N."/>
            <person name="Hoff W.D."/>
        </authorList>
    </citation>
    <scope>NUCLEOTIDE SEQUENCE [LARGE SCALE GENOMIC DNA]</scope>
    <source>
        <strain evidence="6">DSM 244 / SL1</strain>
    </source>
</reference>
<reference evidence="6" key="1">
    <citation type="submission" date="2006-12" db="EMBL/GenBank/DDBJ databases">
        <title>Complete sequence of Halorhodospira halophila SL1.</title>
        <authorList>
            <consortium name="US DOE Joint Genome Institute"/>
            <person name="Copeland A."/>
            <person name="Lucas S."/>
            <person name="Lapidus A."/>
            <person name="Barry K."/>
            <person name="Detter J.C."/>
            <person name="Glavina del Rio T."/>
            <person name="Hammon N."/>
            <person name="Israni S."/>
            <person name="Dalin E."/>
            <person name="Tice H."/>
            <person name="Pitluck S."/>
            <person name="Saunders E."/>
            <person name="Brettin T."/>
            <person name="Bruce D."/>
            <person name="Han C."/>
            <person name="Tapia R."/>
            <person name="Schmutz J."/>
            <person name="Larimer F."/>
            <person name="Land M."/>
            <person name="Hauser L."/>
            <person name="Kyrpides N."/>
            <person name="Mikhailova N."/>
            <person name="Hoff W."/>
            <person name="Richardson P."/>
        </authorList>
    </citation>
    <scope>NUCLEOTIDE SEQUENCE [LARGE SCALE GENOMIC DNA]</scope>
    <source>
        <strain evidence="6">DSM 244 / SL1</strain>
    </source>
</reference>
<dbReference type="EMBL" id="CP000544">
    <property type="protein sequence ID" value="ABM62268.1"/>
    <property type="molecule type" value="Genomic_DNA"/>
</dbReference>
<evidence type="ECO:0000313" key="6">
    <source>
        <dbReference type="Proteomes" id="UP000000647"/>
    </source>
</evidence>
<keyword evidence="6" id="KW-1185">Reference proteome</keyword>
<evidence type="ECO:0000256" key="2">
    <source>
        <dbReference type="ARBA" id="ARBA00022598"/>
    </source>
</evidence>
<organism evidence="5 6">
    <name type="scientific">Halorhodospira halophila (strain DSM 244 / SL1)</name>
    <name type="common">Ectothiorhodospira halophila (strain DSM 244 / SL1)</name>
    <dbReference type="NCBI Taxonomy" id="349124"/>
    <lineage>
        <taxon>Bacteria</taxon>
        <taxon>Pseudomonadati</taxon>
        <taxon>Pseudomonadota</taxon>
        <taxon>Gammaproteobacteria</taxon>
        <taxon>Chromatiales</taxon>
        <taxon>Ectothiorhodospiraceae</taxon>
        <taxon>Halorhodospira</taxon>
    </lineage>
</organism>
<dbReference type="InterPro" id="IPR011095">
    <property type="entry name" value="Dala_Dala_lig_C"/>
</dbReference>
<proteinExistence type="inferred from homology"/>
<evidence type="ECO:0000256" key="3">
    <source>
        <dbReference type="PROSITE-ProRule" id="PRU00409"/>
    </source>
</evidence>
<dbReference type="InterPro" id="IPR013815">
    <property type="entry name" value="ATP_grasp_subdomain_1"/>
</dbReference>
<feature type="domain" description="ATP-grasp" evidence="4">
    <location>
        <begin position="119"/>
        <end position="331"/>
    </location>
</feature>
<dbReference type="AlphaFoldDB" id="A1WX56"/>
<dbReference type="HOGENOM" id="CLU_039268_2_0_6"/>
<keyword evidence="3" id="KW-0067">ATP-binding</keyword>
<evidence type="ECO:0000313" key="5">
    <source>
        <dbReference type="EMBL" id="ABM62268.1"/>
    </source>
</evidence>
<dbReference type="PANTHER" id="PTHR23132:SF23">
    <property type="entry name" value="D-ALANINE--D-ALANINE LIGASE B"/>
    <property type="match status" value="1"/>
</dbReference>
<dbReference type="InterPro" id="IPR011761">
    <property type="entry name" value="ATP-grasp"/>
</dbReference>
<dbReference type="SUPFAM" id="SSF56059">
    <property type="entry name" value="Glutathione synthetase ATP-binding domain-like"/>
    <property type="match status" value="1"/>
</dbReference>
<sequence length="348" mass="37612">MNVPAPLRLGVLFGDPRLPYAYGPYGRIGPQELEAAAEARRVLAALPGVTLRVFDDHERLIDDLRADPPELAVNLCDNGYCNRLELEANIPALLELFEIPYTGTGGAAMGLSRDKAAVRALAASLGVAVPEERTIDLSDPTPALPERYPAVIKPNDGCGSIGMEPDCVVEDAHQAQAYLRRLAGSGAAWVLAQEYLPGAEYTVGLVGNPATGLLVLPALVVDYTALPPELPPILSYGSKVDPASPYYQALRFAPAQLSEEKRSAMEVAARRLFARVGARDYARVDFREDLRGVPRLLDFNNHPSWGPDGKLAMMAGYAGYSYADLLERIVRAALDRYAASGRVIGRRD</sequence>
<gene>
    <name evidence="5" type="ordered locus">Hhal_1501</name>
</gene>
<accession>A1WX56</accession>
<keyword evidence="2" id="KW-0436">Ligase</keyword>
<dbReference type="PROSITE" id="PS50975">
    <property type="entry name" value="ATP_GRASP"/>
    <property type="match status" value="1"/>
</dbReference>
<dbReference type="GO" id="GO:0046872">
    <property type="term" value="F:metal ion binding"/>
    <property type="evidence" value="ECO:0007669"/>
    <property type="project" value="InterPro"/>
</dbReference>
<evidence type="ECO:0000259" key="4">
    <source>
        <dbReference type="PROSITE" id="PS50975"/>
    </source>
</evidence>
<dbReference type="Proteomes" id="UP000000647">
    <property type="component" value="Chromosome"/>
</dbReference>
<dbReference type="Gene3D" id="3.30.470.20">
    <property type="entry name" value="ATP-grasp fold, B domain"/>
    <property type="match status" value="1"/>
</dbReference>
<evidence type="ECO:0000256" key="1">
    <source>
        <dbReference type="ARBA" id="ARBA00010871"/>
    </source>
</evidence>
<protein>
    <recommendedName>
        <fullName evidence="4">ATP-grasp domain-containing protein</fullName>
    </recommendedName>
</protein>
<keyword evidence="3" id="KW-0547">Nucleotide-binding</keyword>